<feature type="transmembrane region" description="Helical" evidence="1">
    <location>
        <begin position="329"/>
        <end position="349"/>
    </location>
</feature>
<accession>A0A974SJK9</accession>
<sequence length="527" mass="53004">MTVRGETGRRSYGAIALRVLAFLVVAMLAATVIVAQQRGSGAYLAEFSVADPAEARHFVTALMLRDYAAAGLPAPSAFQAEYALHFPVVAPLGALSLHHFVAAGWLALLGASTPAALLLPALLAALLVVSAGWATTRSIGPLPGIAVGFVLSALVLLREAFIVVGLDLPLALLALLAALAFARWLRRGGGGDAGLFALAAVAAALIAPKGAALVLLPPLGVLLAGRLGRLGRAGFWLPLLVLAAIAAGMALPGVAMAPSSPDRLAARAMTVQAVFGTLPLALAGIGALFSIWAGWRREDGAEIMAAAAALVLALLVGLGLDADGGRPGAMLPLLAPLTMLSAFGALRLLGLLVSGWTIVSGLVVAFILLLAAMPALLEPARKASIGMDDAAQAFLAREAGGPVLVVAAGPNGEAALMAAVAQRDPARRSFVVPAARLPAGDAGALRAALDGIGASALVVETTPAARANAANRVAEALVAASPDRFRRLGTFPRADGTGQVELYAVTGGPAAPADPAGVLRRLRAPAS</sequence>
<feature type="transmembrane region" description="Helical" evidence="1">
    <location>
        <begin position="115"/>
        <end position="134"/>
    </location>
</feature>
<dbReference type="Proteomes" id="UP000596427">
    <property type="component" value="Chromosome"/>
</dbReference>
<keyword evidence="1" id="KW-0472">Membrane</keyword>
<reference evidence="2 3" key="1">
    <citation type="submission" date="2020-10" db="EMBL/GenBank/DDBJ databases">
        <title>Degradation of 1,4-Dioxane by Xanthobacter sp. YN2, via a Novel Group-2 Soluble Di-Iron Monooxygenase.</title>
        <authorList>
            <person name="Ma F."/>
            <person name="Wang Y."/>
            <person name="Yang J."/>
            <person name="Guo H."/>
            <person name="Su D."/>
            <person name="Yu L."/>
        </authorList>
    </citation>
    <scope>NUCLEOTIDE SEQUENCE [LARGE SCALE GENOMIC DNA]</scope>
    <source>
        <strain evidence="2 3">YN2</strain>
    </source>
</reference>
<feature type="transmembrane region" description="Helical" evidence="1">
    <location>
        <begin position="193"/>
        <end position="215"/>
    </location>
</feature>
<organism evidence="2 3">
    <name type="scientific">Xanthobacter dioxanivorans</name>
    <dbReference type="NCBI Taxonomy" id="2528964"/>
    <lineage>
        <taxon>Bacteria</taxon>
        <taxon>Pseudomonadati</taxon>
        <taxon>Pseudomonadota</taxon>
        <taxon>Alphaproteobacteria</taxon>
        <taxon>Hyphomicrobiales</taxon>
        <taxon>Xanthobacteraceae</taxon>
        <taxon>Xanthobacter</taxon>
    </lineage>
</organism>
<feature type="transmembrane region" description="Helical" evidence="1">
    <location>
        <begin position="269"/>
        <end position="291"/>
    </location>
</feature>
<dbReference type="RefSeq" id="WP_203193425.1">
    <property type="nucleotide sequence ID" value="NZ_CP063362.1"/>
</dbReference>
<keyword evidence="1" id="KW-0812">Transmembrane</keyword>
<keyword evidence="1" id="KW-1133">Transmembrane helix</keyword>
<evidence type="ECO:0000313" key="3">
    <source>
        <dbReference type="Proteomes" id="UP000596427"/>
    </source>
</evidence>
<evidence type="ECO:0000313" key="2">
    <source>
        <dbReference type="EMBL" id="QRG06518.1"/>
    </source>
</evidence>
<gene>
    <name evidence="2" type="ORF">EZH22_26905</name>
</gene>
<protein>
    <submittedName>
        <fullName evidence="2">Uncharacterized protein</fullName>
    </submittedName>
</protein>
<dbReference type="KEGG" id="xdi:EZH22_26905"/>
<feature type="transmembrane region" description="Helical" evidence="1">
    <location>
        <begin position="12"/>
        <end position="35"/>
    </location>
</feature>
<feature type="transmembrane region" description="Helical" evidence="1">
    <location>
        <begin position="355"/>
        <end position="377"/>
    </location>
</feature>
<dbReference type="EMBL" id="CP063362">
    <property type="protein sequence ID" value="QRG06518.1"/>
    <property type="molecule type" value="Genomic_DNA"/>
</dbReference>
<feature type="transmembrane region" description="Helical" evidence="1">
    <location>
        <begin position="82"/>
        <end position="108"/>
    </location>
</feature>
<feature type="transmembrane region" description="Helical" evidence="1">
    <location>
        <begin position="235"/>
        <end position="257"/>
    </location>
</feature>
<name>A0A974SJK9_9HYPH</name>
<dbReference type="AlphaFoldDB" id="A0A974SJK9"/>
<feature type="transmembrane region" description="Helical" evidence="1">
    <location>
        <begin position="160"/>
        <end position="181"/>
    </location>
</feature>
<proteinExistence type="predicted"/>
<evidence type="ECO:0000256" key="1">
    <source>
        <dbReference type="SAM" id="Phobius"/>
    </source>
</evidence>
<feature type="transmembrane region" description="Helical" evidence="1">
    <location>
        <begin position="303"/>
        <end position="322"/>
    </location>
</feature>
<keyword evidence="3" id="KW-1185">Reference proteome</keyword>